<proteinExistence type="predicted"/>
<dbReference type="VEuPathDB" id="FungiDB:PHYBLDRAFT_167814"/>
<dbReference type="InParanoid" id="A0A163ALY7"/>
<name>A0A163ALY7_PHYB8</name>
<dbReference type="GeneID" id="28996635"/>
<evidence type="ECO:0000313" key="2">
    <source>
        <dbReference type="Proteomes" id="UP000077315"/>
    </source>
</evidence>
<evidence type="ECO:0000313" key="1">
    <source>
        <dbReference type="EMBL" id="OAD74401.1"/>
    </source>
</evidence>
<accession>A0A163ALY7</accession>
<organism evidence="1 2">
    <name type="scientific">Phycomyces blakesleeanus (strain ATCC 8743b / DSM 1359 / FGSC 10004 / NBRC 33097 / NRRL 1555)</name>
    <dbReference type="NCBI Taxonomy" id="763407"/>
    <lineage>
        <taxon>Eukaryota</taxon>
        <taxon>Fungi</taxon>
        <taxon>Fungi incertae sedis</taxon>
        <taxon>Mucoromycota</taxon>
        <taxon>Mucoromycotina</taxon>
        <taxon>Mucoromycetes</taxon>
        <taxon>Mucorales</taxon>
        <taxon>Phycomycetaceae</taxon>
        <taxon>Phycomyces</taxon>
    </lineage>
</organism>
<dbReference type="GO" id="GO:0003677">
    <property type="term" value="F:DNA binding"/>
    <property type="evidence" value="ECO:0007669"/>
    <property type="project" value="InterPro"/>
</dbReference>
<protein>
    <submittedName>
        <fullName evidence="1">Uncharacterized protein</fullName>
    </submittedName>
</protein>
<dbReference type="OrthoDB" id="2280212at2759"/>
<reference evidence="2" key="1">
    <citation type="submission" date="2015-06" db="EMBL/GenBank/DDBJ databases">
        <title>Expansion of signal transduction pathways in fungi by whole-genome duplication.</title>
        <authorList>
            <consortium name="DOE Joint Genome Institute"/>
            <person name="Corrochano L.M."/>
            <person name="Kuo A."/>
            <person name="Marcet-Houben M."/>
            <person name="Polaino S."/>
            <person name="Salamov A."/>
            <person name="Villalobos J.M."/>
            <person name="Alvarez M.I."/>
            <person name="Avalos J."/>
            <person name="Benito E.P."/>
            <person name="Benoit I."/>
            <person name="Burger G."/>
            <person name="Camino L.P."/>
            <person name="Canovas D."/>
            <person name="Cerda-Olmedo E."/>
            <person name="Cheng J.-F."/>
            <person name="Dominguez A."/>
            <person name="Elias M."/>
            <person name="Eslava A.P."/>
            <person name="Glaser F."/>
            <person name="Grimwood J."/>
            <person name="Gutierrez G."/>
            <person name="Heitman J."/>
            <person name="Henrissat B."/>
            <person name="Iturriaga E.A."/>
            <person name="Lang B.F."/>
            <person name="Lavin J.L."/>
            <person name="Lee S."/>
            <person name="Li W."/>
            <person name="Lindquist E."/>
            <person name="Lopez-Garcia S."/>
            <person name="Luque E.M."/>
            <person name="Marcos A.T."/>
            <person name="Martin J."/>
            <person name="McCluskey K."/>
            <person name="Medina H.R."/>
            <person name="Miralles-Duran A."/>
            <person name="Miyazaki A."/>
            <person name="Munoz-Torres E."/>
            <person name="Oguiza J.A."/>
            <person name="Ohm R."/>
            <person name="Olmedo M."/>
            <person name="Orejas M."/>
            <person name="Ortiz-Castellanos L."/>
            <person name="Pisabarro A.G."/>
            <person name="Rodriguez-Romero J."/>
            <person name="Ruiz-Herrera J."/>
            <person name="Ruiz-Vazquez R."/>
            <person name="Sanz C."/>
            <person name="Schackwitz W."/>
            <person name="Schmutz J."/>
            <person name="Shahriari M."/>
            <person name="Shelest E."/>
            <person name="Silva-Franco F."/>
            <person name="Soanes D."/>
            <person name="Syed K."/>
            <person name="Tagua V.G."/>
            <person name="Talbot N.J."/>
            <person name="Thon M."/>
            <person name="De vries R.P."/>
            <person name="Wiebenga A."/>
            <person name="Yadav J.S."/>
            <person name="Braun E.L."/>
            <person name="Baker S."/>
            <person name="Garre V."/>
            <person name="Horwitz B."/>
            <person name="Torres-Martinez S."/>
            <person name="Idnurm A."/>
            <person name="Herrera-Estrella A."/>
            <person name="Gabaldon T."/>
            <person name="Grigoriev I.V."/>
        </authorList>
    </citation>
    <scope>NUCLEOTIDE SEQUENCE [LARGE SCALE GENOMIC DNA]</scope>
    <source>
        <strain evidence="2">NRRL 1555(-)</strain>
    </source>
</reference>
<keyword evidence="2" id="KW-1185">Reference proteome</keyword>
<dbReference type="InterPro" id="IPR038279">
    <property type="entry name" value="Ndc10_dom2_sf"/>
</dbReference>
<dbReference type="Gene3D" id="1.10.443.20">
    <property type="entry name" value="Centromere DNA-binding protein complex CBF3 subunit, domain 2"/>
    <property type="match status" value="1"/>
</dbReference>
<dbReference type="Proteomes" id="UP000077315">
    <property type="component" value="Unassembled WGS sequence"/>
</dbReference>
<sequence>MFLHEFLPESREVGWLSPKKNKKVIELSKKYERYLVYGQVQTNVDSVAHFMIRDSYKSGKIIRVLKSLWTSDSESEFLDTYSISSSHHMLFWDQKLRNLNFANRFCTAIPKKQHKGVQQALALDFSLEKGKTLNEGDIEFACALRHENIFRCLFGAFVIVMFSLLQVY</sequence>
<dbReference type="STRING" id="763407.A0A163ALY7"/>
<gene>
    <name evidence="1" type="ORF">PHYBLDRAFT_167814</name>
</gene>
<dbReference type="RefSeq" id="XP_018292441.1">
    <property type="nucleotide sequence ID" value="XM_018435729.1"/>
</dbReference>
<dbReference type="AlphaFoldDB" id="A0A163ALY7"/>
<dbReference type="EMBL" id="KV440979">
    <property type="protein sequence ID" value="OAD74401.1"/>
    <property type="molecule type" value="Genomic_DNA"/>
</dbReference>